<protein>
    <submittedName>
        <fullName evidence="2">Aste57867_14957 protein</fullName>
    </submittedName>
</protein>
<reference evidence="1" key="2">
    <citation type="submission" date="2019-06" db="EMBL/GenBank/DDBJ databases">
        <title>Genomics analysis of Aphanomyces spp. identifies a new class of oomycete effector associated with host adaptation.</title>
        <authorList>
            <person name="Gaulin E."/>
        </authorList>
    </citation>
    <scope>NUCLEOTIDE SEQUENCE</scope>
    <source>
        <strain evidence="1">CBS 578.67</strain>
    </source>
</reference>
<organism evidence="2 3">
    <name type="scientific">Aphanomyces stellatus</name>
    <dbReference type="NCBI Taxonomy" id="120398"/>
    <lineage>
        <taxon>Eukaryota</taxon>
        <taxon>Sar</taxon>
        <taxon>Stramenopiles</taxon>
        <taxon>Oomycota</taxon>
        <taxon>Saprolegniomycetes</taxon>
        <taxon>Saprolegniales</taxon>
        <taxon>Verrucalvaceae</taxon>
        <taxon>Aphanomyces</taxon>
    </lineage>
</organism>
<evidence type="ECO:0000313" key="3">
    <source>
        <dbReference type="Proteomes" id="UP000332933"/>
    </source>
</evidence>
<evidence type="ECO:0000313" key="1">
    <source>
        <dbReference type="EMBL" id="KAF0694138.1"/>
    </source>
</evidence>
<proteinExistence type="predicted"/>
<gene>
    <name evidence="2" type="primary">Aste57867_14957</name>
    <name evidence="1" type="ORF">As57867_014901</name>
    <name evidence="2" type="ORF">ASTE57867_14957</name>
</gene>
<sequence>MLALFVIAKGIHQEKQVLSDVLDADLSMRYRFQQVLEHPGASRESCTCNATTITAIAVSPFTSSMSRRRPHGIVVEYKYCTRQLVTRLKTTDRASRVAGRTVPFTCDDVAYWRRARRADVATLASIQEESGLMCESCTARHFTIHANTISIPILPTRDRPL</sequence>
<accession>A0A485L212</accession>
<keyword evidence="3" id="KW-1185">Reference proteome</keyword>
<dbReference type="AlphaFoldDB" id="A0A485L212"/>
<name>A0A485L212_9STRA</name>
<dbReference type="Proteomes" id="UP000332933">
    <property type="component" value="Unassembled WGS sequence"/>
</dbReference>
<reference evidence="2 3" key="1">
    <citation type="submission" date="2019-03" db="EMBL/GenBank/DDBJ databases">
        <authorList>
            <person name="Gaulin E."/>
            <person name="Dumas B."/>
        </authorList>
    </citation>
    <scope>NUCLEOTIDE SEQUENCE [LARGE SCALE GENOMIC DNA]</scope>
    <source>
        <strain evidence="2">CBS 568.67</strain>
    </source>
</reference>
<dbReference type="EMBL" id="VJMH01005597">
    <property type="protein sequence ID" value="KAF0694138.1"/>
    <property type="molecule type" value="Genomic_DNA"/>
</dbReference>
<evidence type="ECO:0000313" key="2">
    <source>
        <dbReference type="EMBL" id="VFT91771.1"/>
    </source>
</evidence>
<dbReference type="EMBL" id="CAADRA010005618">
    <property type="protein sequence ID" value="VFT91771.1"/>
    <property type="molecule type" value="Genomic_DNA"/>
</dbReference>